<dbReference type="RefSeq" id="WP_053381475.1">
    <property type="nucleotide sequence ID" value="NZ_CP011801.1"/>
</dbReference>
<name>A0A0K2GJ40_NITMO</name>
<dbReference type="Proteomes" id="UP000069205">
    <property type="component" value="Chromosome"/>
</dbReference>
<dbReference type="AlphaFoldDB" id="A0A0K2GJ40"/>
<dbReference type="PATRIC" id="fig|42253.5.peg.4218"/>
<dbReference type="EMBL" id="CP011801">
    <property type="protein sequence ID" value="ALA60652.1"/>
    <property type="molecule type" value="Genomic_DNA"/>
</dbReference>
<dbReference type="KEGG" id="nmv:NITMOv2_4275"/>
<accession>A0A0K2GJ40</accession>
<reference evidence="1 2" key="1">
    <citation type="journal article" date="2015" name="Proc. Natl. Acad. Sci. U.S.A.">
        <title>Expanded metabolic versatility of ubiquitous nitrite-oxidizing bacteria from the genus Nitrospira.</title>
        <authorList>
            <person name="Koch H."/>
            <person name="Lucker S."/>
            <person name="Albertsen M."/>
            <person name="Kitzinger K."/>
            <person name="Herbold C."/>
            <person name="Spieck E."/>
            <person name="Nielsen P.H."/>
            <person name="Wagner M."/>
            <person name="Daims H."/>
        </authorList>
    </citation>
    <scope>NUCLEOTIDE SEQUENCE [LARGE SCALE GENOMIC DNA]</scope>
    <source>
        <strain evidence="1 2">NSP M-1</strain>
    </source>
</reference>
<evidence type="ECO:0000313" key="2">
    <source>
        <dbReference type="Proteomes" id="UP000069205"/>
    </source>
</evidence>
<organism evidence="1 2">
    <name type="scientific">Nitrospira moscoviensis</name>
    <dbReference type="NCBI Taxonomy" id="42253"/>
    <lineage>
        <taxon>Bacteria</taxon>
        <taxon>Pseudomonadati</taxon>
        <taxon>Nitrospirota</taxon>
        <taxon>Nitrospiria</taxon>
        <taxon>Nitrospirales</taxon>
        <taxon>Nitrospiraceae</taxon>
        <taxon>Nitrospira</taxon>
    </lineage>
</organism>
<protein>
    <submittedName>
        <fullName evidence="1">Uncharacterized protein</fullName>
    </submittedName>
</protein>
<proteinExistence type="predicted"/>
<gene>
    <name evidence="1" type="ORF">NITMOv2_4275</name>
</gene>
<keyword evidence="2" id="KW-1185">Reference proteome</keyword>
<evidence type="ECO:0000313" key="1">
    <source>
        <dbReference type="EMBL" id="ALA60652.1"/>
    </source>
</evidence>
<dbReference type="STRING" id="42253.NITMOv2_4275"/>
<sequence length="93" mass="10679">MPKVVVTISLKQQRALQRRIHKARKGTVVSEIHKAIRQHLAGPRYIEAAFAKLLEQKAPKDLPVLLAQLKKNTTKIKDNLREIKWAREQPSPL</sequence>